<gene>
    <name evidence="1" type="ORF">MtrDRAFT_AC151521g49v2</name>
</gene>
<dbReference type="AlphaFoldDB" id="Q2HSL6"/>
<reference evidence="1" key="2">
    <citation type="submission" date="2007-03" db="EMBL/GenBank/DDBJ databases">
        <authorList>
            <consortium name="The International Medicago Genome Annotation Group"/>
        </authorList>
    </citation>
    <scope>NUCLEOTIDE SEQUENCE</scope>
</reference>
<sequence length="94" mass="10611">MAMCYGTLGCVTLRFCHLFHEIFRGQQMKRRSLHNSGSGMRREARLTPMTWSEAEEEAPAALAGPEPGPVQEMKLLPLSWLQDASTIYCRGKLQ</sequence>
<dbReference type="EMBL" id="AC151521">
    <property type="protein sequence ID" value="ABD32467.2"/>
    <property type="molecule type" value="Genomic_DNA"/>
</dbReference>
<evidence type="ECO:0000313" key="1">
    <source>
        <dbReference type="EMBL" id="ABD32467.2"/>
    </source>
</evidence>
<proteinExistence type="predicted"/>
<organism evidence="1">
    <name type="scientific">Medicago truncatula</name>
    <name type="common">Barrel medic</name>
    <name type="synonym">Medicago tribuloides</name>
    <dbReference type="NCBI Taxonomy" id="3880"/>
    <lineage>
        <taxon>Eukaryota</taxon>
        <taxon>Viridiplantae</taxon>
        <taxon>Streptophyta</taxon>
        <taxon>Embryophyta</taxon>
        <taxon>Tracheophyta</taxon>
        <taxon>Spermatophyta</taxon>
        <taxon>Magnoliopsida</taxon>
        <taxon>eudicotyledons</taxon>
        <taxon>Gunneridae</taxon>
        <taxon>Pentapetalae</taxon>
        <taxon>rosids</taxon>
        <taxon>fabids</taxon>
        <taxon>Fabales</taxon>
        <taxon>Fabaceae</taxon>
        <taxon>Papilionoideae</taxon>
        <taxon>50 kb inversion clade</taxon>
        <taxon>NPAAA clade</taxon>
        <taxon>Hologalegina</taxon>
        <taxon>IRL clade</taxon>
        <taxon>Trifolieae</taxon>
        <taxon>Medicago</taxon>
    </lineage>
</organism>
<reference evidence="1" key="1">
    <citation type="submission" date="2004-10" db="EMBL/GenBank/DDBJ databases">
        <authorList>
            <person name="Town C.D."/>
        </authorList>
    </citation>
    <scope>NUCLEOTIDE SEQUENCE</scope>
</reference>
<name>Q2HSL6_MEDTR</name>
<protein>
    <submittedName>
        <fullName evidence="1">Uncharacterized protein</fullName>
    </submittedName>
</protein>
<accession>Q2HSL6</accession>